<sequence>MTMQTDDHSGLIPSSVPDVDCTTSSGTATATTVVAAAPQSSESCSSVESNFTNGMLLSSRGLYVNFN</sequence>
<gene>
    <name evidence="2" type="ORF">BTMF_LOCUS12888</name>
</gene>
<dbReference type="Proteomes" id="UP000280834">
    <property type="component" value="Unassembled WGS sequence"/>
</dbReference>
<evidence type="ECO:0000313" key="4">
    <source>
        <dbReference type="WBParaSite" id="BTMF_0001489301-mRNA-1"/>
    </source>
</evidence>
<feature type="region of interest" description="Disordered" evidence="1">
    <location>
        <begin position="1"/>
        <end position="25"/>
    </location>
</feature>
<dbReference type="WBParaSite" id="BTMF_0001489301-mRNA-1">
    <property type="protein sequence ID" value="BTMF_0001489301-mRNA-1"/>
    <property type="gene ID" value="BTMF_0001489301"/>
</dbReference>
<reference evidence="4" key="1">
    <citation type="submission" date="2017-02" db="UniProtKB">
        <authorList>
            <consortium name="WormBaseParasite"/>
        </authorList>
    </citation>
    <scope>IDENTIFICATION</scope>
</reference>
<dbReference type="EMBL" id="UZAG01019562">
    <property type="protein sequence ID" value="VDO44143.1"/>
    <property type="molecule type" value="Genomic_DNA"/>
</dbReference>
<accession>A0A0R3R4F3</accession>
<name>A0A0R3R4F3_9BILA</name>
<protein>
    <submittedName>
        <fullName evidence="2 4">Uncharacterized protein</fullName>
    </submittedName>
</protein>
<reference evidence="2 3" key="2">
    <citation type="submission" date="2018-11" db="EMBL/GenBank/DDBJ databases">
        <authorList>
            <consortium name="Pathogen Informatics"/>
        </authorList>
    </citation>
    <scope>NUCLEOTIDE SEQUENCE [LARGE SCALE GENOMIC DNA]</scope>
</reference>
<organism evidence="4">
    <name type="scientific">Brugia timori</name>
    <dbReference type="NCBI Taxonomy" id="42155"/>
    <lineage>
        <taxon>Eukaryota</taxon>
        <taxon>Metazoa</taxon>
        <taxon>Ecdysozoa</taxon>
        <taxon>Nematoda</taxon>
        <taxon>Chromadorea</taxon>
        <taxon>Rhabditida</taxon>
        <taxon>Spirurina</taxon>
        <taxon>Spiruromorpha</taxon>
        <taxon>Filarioidea</taxon>
        <taxon>Onchocercidae</taxon>
        <taxon>Brugia</taxon>
    </lineage>
</organism>
<evidence type="ECO:0000313" key="2">
    <source>
        <dbReference type="EMBL" id="VDO44143.1"/>
    </source>
</evidence>
<evidence type="ECO:0000256" key="1">
    <source>
        <dbReference type="SAM" id="MobiDB-lite"/>
    </source>
</evidence>
<dbReference type="AlphaFoldDB" id="A0A0R3R4F3"/>
<proteinExistence type="predicted"/>
<keyword evidence="3" id="KW-1185">Reference proteome</keyword>
<evidence type="ECO:0000313" key="3">
    <source>
        <dbReference type="Proteomes" id="UP000280834"/>
    </source>
</evidence>